<reference evidence="3" key="1">
    <citation type="submission" date="2016-10" db="EMBL/GenBank/DDBJ databases">
        <authorList>
            <person name="Varghese N."/>
            <person name="Submissions S."/>
        </authorList>
    </citation>
    <scope>NUCLEOTIDE SEQUENCE [LARGE SCALE GENOMIC DNA]</scope>
    <source>
        <strain evidence="3">PL19</strain>
    </source>
</reference>
<dbReference type="OrthoDB" id="4315616at2"/>
<proteinExistence type="predicted"/>
<dbReference type="Pfam" id="PF04149">
    <property type="entry name" value="DUF397"/>
    <property type="match status" value="1"/>
</dbReference>
<name>A0A1I4G9V5_9ACTN</name>
<evidence type="ECO:0000313" key="2">
    <source>
        <dbReference type="EMBL" id="SFL26290.1"/>
    </source>
</evidence>
<evidence type="ECO:0000259" key="1">
    <source>
        <dbReference type="Pfam" id="PF04149"/>
    </source>
</evidence>
<organism evidence="2 3">
    <name type="scientific">Streptomyces pini</name>
    <dbReference type="NCBI Taxonomy" id="1520580"/>
    <lineage>
        <taxon>Bacteria</taxon>
        <taxon>Bacillati</taxon>
        <taxon>Actinomycetota</taxon>
        <taxon>Actinomycetes</taxon>
        <taxon>Kitasatosporales</taxon>
        <taxon>Streptomycetaceae</taxon>
        <taxon>Streptomyces</taxon>
    </lineage>
</organism>
<feature type="domain" description="DUF397" evidence="1">
    <location>
        <begin position="6"/>
        <end position="59"/>
    </location>
</feature>
<accession>A0A1I4G9V5</accession>
<dbReference type="InterPro" id="IPR007278">
    <property type="entry name" value="DUF397"/>
</dbReference>
<protein>
    <recommendedName>
        <fullName evidence="1">DUF397 domain-containing protein</fullName>
    </recommendedName>
</protein>
<dbReference type="Proteomes" id="UP000198928">
    <property type="component" value="Unassembled WGS sequence"/>
</dbReference>
<gene>
    <name evidence="2" type="ORF">SAMN05192584_115140</name>
</gene>
<keyword evidence="3" id="KW-1185">Reference proteome</keyword>
<sequence>MSQFVFRKSGHSGGQPDSQCVEVADNVTATVAVRDSKEPGGPCIRLSPAAWSAFLSTLRGGDGRAA</sequence>
<evidence type="ECO:0000313" key="3">
    <source>
        <dbReference type="Proteomes" id="UP000198928"/>
    </source>
</evidence>
<dbReference type="AlphaFoldDB" id="A0A1I4G9V5"/>
<dbReference type="EMBL" id="FOSG01000015">
    <property type="protein sequence ID" value="SFL26290.1"/>
    <property type="molecule type" value="Genomic_DNA"/>
</dbReference>
<dbReference type="RefSeq" id="WP_093851169.1">
    <property type="nucleotide sequence ID" value="NZ_FOSG01000015.1"/>
</dbReference>